<dbReference type="NCBIfam" id="TIGR00475">
    <property type="entry name" value="selB"/>
    <property type="match status" value="1"/>
</dbReference>
<keyword evidence="4" id="KW-0547">Nucleotide-binding</keyword>
<dbReference type="GO" id="GO:0003924">
    <property type="term" value="F:GTPase activity"/>
    <property type="evidence" value="ECO:0007669"/>
    <property type="project" value="InterPro"/>
</dbReference>
<dbReference type="GO" id="GO:0003746">
    <property type="term" value="F:translation elongation factor activity"/>
    <property type="evidence" value="ECO:0007669"/>
    <property type="project" value="UniProtKB-KW"/>
</dbReference>
<dbReference type="RefSeq" id="WP_006000875.1">
    <property type="nucleotide sequence ID" value="NZ_AAEW02000010.1"/>
</dbReference>
<dbReference type="OrthoDB" id="9803139at2"/>
<feature type="domain" description="Tr-type G" evidence="9">
    <location>
        <begin position="6"/>
        <end position="177"/>
    </location>
</feature>
<keyword evidence="10" id="KW-0251">Elongation factor</keyword>
<dbReference type="InterPro" id="IPR050055">
    <property type="entry name" value="EF-Tu_GTPase"/>
</dbReference>
<evidence type="ECO:0000256" key="8">
    <source>
        <dbReference type="ARBA" id="ARBA00031615"/>
    </source>
</evidence>
<evidence type="ECO:0000256" key="5">
    <source>
        <dbReference type="ARBA" id="ARBA00022917"/>
    </source>
</evidence>
<dbReference type="Proteomes" id="UP000005695">
    <property type="component" value="Unassembled WGS sequence"/>
</dbReference>
<dbReference type="SUPFAM" id="SSF50447">
    <property type="entry name" value="Translation proteins"/>
    <property type="match status" value="1"/>
</dbReference>
<dbReference type="GO" id="GO:0005829">
    <property type="term" value="C:cytosol"/>
    <property type="evidence" value="ECO:0007669"/>
    <property type="project" value="TreeGrafter"/>
</dbReference>
<dbReference type="Pfam" id="PF00009">
    <property type="entry name" value="GTP_EFTU"/>
    <property type="match status" value="1"/>
</dbReference>
<dbReference type="InterPro" id="IPR005225">
    <property type="entry name" value="Small_GTP-bd"/>
</dbReference>
<dbReference type="SUPFAM" id="SSF50465">
    <property type="entry name" value="EF-Tu/eEF-1alpha/eIF2-gamma C-terminal domain"/>
    <property type="match status" value="1"/>
</dbReference>
<evidence type="ECO:0000256" key="1">
    <source>
        <dbReference type="ARBA" id="ARBA00004496"/>
    </source>
</evidence>
<dbReference type="Gene3D" id="1.10.10.10">
    <property type="entry name" value="Winged helix-like DNA-binding domain superfamily/Winged helix DNA-binding domain"/>
    <property type="match status" value="1"/>
</dbReference>
<proteinExistence type="predicted"/>
<dbReference type="SUPFAM" id="SSF52540">
    <property type="entry name" value="P-loop containing nucleoside triphosphate hydrolases"/>
    <property type="match status" value="1"/>
</dbReference>
<dbReference type="Pfam" id="PF09106">
    <property type="entry name" value="WHD_2nd_SelB"/>
    <property type="match status" value="1"/>
</dbReference>
<dbReference type="InterPro" id="IPR057335">
    <property type="entry name" value="Beta-barrel_SelB"/>
</dbReference>
<dbReference type="Pfam" id="PF03144">
    <property type="entry name" value="GTP_EFTU_D2"/>
    <property type="match status" value="1"/>
</dbReference>
<dbReference type="InterPro" id="IPR036388">
    <property type="entry name" value="WH-like_DNA-bd_sf"/>
</dbReference>
<dbReference type="EMBL" id="AAEW02000010">
    <property type="protein sequence ID" value="EAT15514.1"/>
    <property type="molecule type" value="Genomic_DNA"/>
</dbReference>
<evidence type="ECO:0000313" key="11">
    <source>
        <dbReference type="Proteomes" id="UP000005695"/>
    </source>
</evidence>
<dbReference type="Gene3D" id="2.40.30.10">
    <property type="entry name" value="Translation factors"/>
    <property type="match status" value="2"/>
</dbReference>
<keyword evidence="3" id="KW-0963">Cytoplasm</keyword>
<dbReference type="CDD" id="cd04171">
    <property type="entry name" value="SelB"/>
    <property type="match status" value="1"/>
</dbReference>
<accession>Q1JYY0</accession>
<dbReference type="CDD" id="cd03696">
    <property type="entry name" value="SelB_II"/>
    <property type="match status" value="1"/>
</dbReference>
<dbReference type="AlphaFoldDB" id="Q1JYY0"/>
<reference evidence="10" key="2">
    <citation type="submission" date="2006-05" db="EMBL/GenBank/DDBJ databases">
        <title>Sequencing of the draft genome and assembly of Desulfuromonas acetoxidans DSM 684.</title>
        <authorList>
            <consortium name="US DOE Joint Genome Institute (JGI-PGF)"/>
            <person name="Copeland A."/>
            <person name="Lucas S."/>
            <person name="Lapidus A."/>
            <person name="Barry K."/>
            <person name="Detter J.C."/>
            <person name="Glavina del Rio T."/>
            <person name="Hammon N."/>
            <person name="Israni S."/>
            <person name="Dalin E."/>
            <person name="Tice H."/>
            <person name="Bruce D."/>
            <person name="Pitluck S."/>
            <person name="Richardson P."/>
        </authorList>
    </citation>
    <scope>NUCLEOTIDE SEQUENCE [LARGE SCALE GENOMIC DNA]</scope>
    <source>
        <strain evidence="10">DSM 684</strain>
    </source>
</reference>
<evidence type="ECO:0000256" key="6">
    <source>
        <dbReference type="ARBA" id="ARBA00023134"/>
    </source>
</evidence>
<dbReference type="InterPro" id="IPR031157">
    <property type="entry name" value="G_TR_CS"/>
</dbReference>
<dbReference type="GO" id="GO:0005525">
    <property type="term" value="F:GTP binding"/>
    <property type="evidence" value="ECO:0007669"/>
    <property type="project" value="UniProtKB-KW"/>
</dbReference>
<keyword evidence="5" id="KW-0648">Protein biosynthesis</keyword>
<sequence length="642" mass="71821">MNASKDRHAIIGTAGHVDHGKTALIHALTGSETDRLQEEKKRGISITLGFAPFTLPNGQVAGVVDVPGHERFISNMLAGIGGIDLVLLVIDVMEGMMPQTHEHLEILELLQIRRGIIVLNKCDLAEEDWIELVEEEIREKVRGTFLHKSPIRRVSSVSGSGIDALRHTIQKTIEELPAKNCDGLLRLPVDRHFTVDGFGTVITGTLLSGEIHAGDSVDALPAGDTIRVREVQVHGQRVDKAFAGQRVALNLAGLDRSKLERGSVICSPGVFEQTQRIDVRLSLLESASRPLKFRAPVHVYLGTARVVGLVALLDRDELKPGESVVAQIHLERPLVAHREDRFIIRSYSPMTTIGGGKVLDAKPVKHRRFREEIIEALAELESGEKAFLFQKVTSLGPMKQKELETVSGLGRERVTELLETLQQEKKVTLLGNQWLSYETERSWQIRLAKEVYNYHQNNPLLPGIPRATLKSVLPAKLALKGFDQLLNTLSETAKLEQIGEWIKNAGFSPTPTENQRQKIQQIVEIYISAGTQTPIWSEVLDNLNFPITEAEEYLAYLLGTGVLVRLNEETIFHQEIYQKSLLALQQHFADHSALTLAEFRDILGSARKQTKALLDHFDERQYTIRRGDERVAWKLPENRFCA</sequence>
<evidence type="ECO:0000256" key="7">
    <source>
        <dbReference type="ARBA" id="ARBA00025526"/>
    </source>
</evidence>
<evidence type="ECO:0000256" key="2">
    <source>
        <dbReference type="ARBA" id="ARBA00015953"/>
    </source>
</evidence>
<gene>
    <name evidence="10" type="ORF">Dace_1376</name>
</gene>
<reference evidence="10" key="1">
    <citation type="submission" date="2006-05" db="EMBL/GenBank/DDBJ databases">
        <title>Annotation of the draft genome assembly of Desulfuromonas acetoxidans DSM 684.</title>
        <authorList>
            <consortium name="US DOE Joint Genome Institute (JGI-ORNL)"/>
            <person name="Larimer F."/>
            <person name="Land M."/>
            <person name="Hauser L."/>
        </authorList>
    </citation>
    <scope>NUCLEOTIDE SEQUENCE [LARGE SCALE GENOMIC DNA]</scope>
    <source>
        <strain evidence="10">DSM 684</strain>
    </source>
</reference>
<dbReference type="InterPro" id="IPR015190">
    <property type="entry name" value="Elong_fac_SelB-wing-hlx_typ-2"/>
</dbReference>
<dbReference type="PROSITE" id="PS51722">
    <property type="entry name" value="G_TR_2"/>
    <property type="match status" value="1"/>
</dbReference>
<dbReference type="FunFam" id="2.40.30.10:FF:000020">
    <property type="entry name" value="Translation elongation factor EF-1"/>
    <property type="match status" value="1"/>
</dbReference>
<dbReference type="GO" id="GO:0003723">
    <property type="term" value="F:RNA binding"/>
    <property type="evidence" value="ECO:0007669"/>
    <property type="project" value="InterPro"/>
</dbReference>
<dbReference type="InterPro" id="IPR004161">
    <property type="entry name" value="EFTu-like_2"/>
</dbReference>
<dbReference type="Gene3D" id="1.10.10.2770">
    <property type="match status" value="1"/>
</dbReference>
<dbReference type="SUPFAM" id="SSF46785">
    <property type="entry name" value="Winged helix' DNA-binding domain"/>
    <property type="match status" value="3"/>
</dbReference>
<evidence type="ECO:0000259" key="9">
    <source>
        <dbReference type="PROSITE" id="PS51722"/>
    </source>
</evidence>
<dbReference type="PANTHER" id="PTHR43721">
    <property type="entry name" value="ELONGATION FACTOR TU-RELATED"/>
    <property type="match status" value="1"/>
</dbReference>
<dbReference type="InterPro" id="IPR004535">
    <property type="entry name" value="Transl_elong_SelB"/>
</dbReference>
<evidence type="ECO:0000313" key="10">
    <source>
        <dbReference type="EMBL" id="EAT15514.1"/>
    </source>
</evidence>
<dbReference type="CDD" id="cd15491">
    <property type="entry name" value="selB_III"/>
    <property type="match status" value="1"/>
</dbReference>
<dbReference type="Pfam" id="PF25461">
    <property type="entry name" value="Beta-barrel_SelB"/>
    <property type="match status" value="1"/>
</dbReference>
<comment type="subcellular location">
    <subcellularLocation>
        <location evidence="1">Cytoplasm</location>
    </subcellularLocation>
</comment>
<name>Q1JYY0_DESA6</name>
<dbReference type="InterPro" id="IPR015191">
    <property type="entry name" value="SelB_WHD4"/>
</dbReference>
<dbReference type="InterPro" id="IPR036390">
    <property type="entry name" value="WH_DNA-bd_sf"/>
</dbReference>
<keyword evidence="11" id="KW-1185">Reference proteome</keyword>
<dbReference type="NCBIfam" id="TIGR00231">
    <property type="entry name" value="small_GTP"/>
    <property type="match status" value="1"/>
</dbReference>
<dbReference type="GO" id="GO:0001514">
    <property type="term" value="P:selenocysteine incorporation"/>
    <property type="evidence" value="ECO:0007669"/>
    <property type="project" value="InterPro"/>
</dbReference>
<dbReference type="InterPro" id="IPR009001">
    <property type="entry name" value="Transl_elong_EF1A/Init_IF2_C"/>
</dbReference>
<keyword evidence="6" id="KW-0342">GTP-binding</keyword>
<dbReference type="Pfam" id="PF09107">
    <property type="entry name" value="WHD_3rd_SelB"/>
    <property type="match status" value="1"/>
</dbReference>
<evidence type="ECO:0000256" key="4">
    <source>
        <dbReference type="ARBA" id="ARBA00022741"/>
    </source>
</evidence>
<dbReference type="InterPro" id="IPR009000">
    <property type="entry name" value="Transl_B-barrel_sf"/>
</dbReference>
<dbReference type="Gene3D" id="3.40.50.300">
    <property type="entry name" value="P-loop containing nucleotide triphosphate hydrolases"/>
    <property type="match status" value="1"/>
</dbReference>
<dbReference type="PROSITE" id="PS00301">
    <property type="entry name" value="G_TR_1"/>
    <property type="match status" value="1"/>
</dbReference>
<dbReference type="InterPro" id="IPR027417">
    <property type="entry name" value="P-loop_NTPase"/>
</dbReference>
<organism evidence="10 11">
    <name type="scientific">Desulfuromonas acetoxidans (strain DSM 684 / 11070)</name>
    <dbReference type="NCBI Taxonomy" id="281689"/>
    <lineage>
        <taxon>Bacteria</taxon>
        <taxon>Pseudomonadati</taxon>
        <taxon>Thermodesulfobacteriota</taxon>
        <taxon>Desulfuromonadia</taxon>
        <taxon>Desulfuromonadales</taxon>
        <taxon>Desulfuromonadaceae</taxon>
        <taxon>Desulfuromonas</taxon>
    </lineage>
</organism>
<dbReference type="PANTHER" id="PTHR43721:SF22">
    <property type="entry name" value="ELONGATION FACTOR TU, MITOCHONDRIAL"/>
    <property type="match status" value="1"/>
</dbReference>
<evidence type="ECO:0000256" key="3">
    <source>
        <dbReference type="ARBA" id="ARBA00022490"/>
    </source>
</evidence>
<comment type="function">
    <text evidence="7">Translation factor necessary for the incorporation of selenocysteine into proteins. It probably replaces EF-Tu for the insertion of selenocysteine directed by the UGA codon. SelB binds GTP and GDP.</text>
</comment>
<dbReference type="PRINTS" id="PR00315">
    <property type="entry name" value="ELONGATNFCT"/>
</dbReference>
<protein>
    <recommendedName>
        <fullName evidence="2">Selenocysteine-specific elongation factor</fullName>
    </recommendedName>
    <alternativeName>
        <fullName evidence="8">SelB translation factor</fullName>
    </alternativeName>
</protein>
<dbReference type="InterPro" id="IPR000795">
    <property type="entry name" value="T_Tr_GTP-bd_dom"/>
</dbReference>
<comment type="caution">
    <text evidence="10">The sequence shown here is derived from an EMBL/GenBank/DDBJ whole genome shotgun (WGS) entry which is preliminary data.</text>
</comment>